<dbReference type="GO" id="GO:0016628">
    <property type="term" value="F:oxidoreductase activity, acting on the CH-CH group of donors, NAD or NADP as acceptor"/>
    <property type="evidence" value="ECO:0007669"/>
    <property type="project" value="InterPro"/>
</dbReference>
<dbReference type="NCBIfam" id="NF008286">
    <property type="entry name" value="PRK11064.1"/>
    <property type="match status" value="1"/>
</dbReference>
<dbReference type="Pfam" id="PF03720">
    <property type="entry name" value="UDPG_MGDP_dh_C"/>
    <property type="match status" value="1"/>
</dbReference>
<evidence type="ECO:0000256" key="1">
    <source>
        <dbReference type="ARBA" id="ARBA00023002"/>
    </source>
</evidence>
<dbReference type="Pfam" id="PF00984">
    <property type="entry name" value="UDPG_MGDP_dh"/>
    <property type="match status" value="1"/>
</dbReference>
<dbReference type="Pfam" id="PF03721">
    <property type="entry name" value="UDPG_MGDP_dh_N"/>
    <property type="match status" value="1"/>
</dbReference>
<feature type="domain" description="UDP-glucose/GDP-mannose dehydrogenase C-terminal" evidence="4">
    <location>
        <begin position="319"/>
        <end position="417"/>
    </location>
</feature>
<organism evidence="5 6">
    <name type="scientific">Sphingorhabdus pulchriflava</name>
    <dbReference type="NCBI Taxonomy" id="2292257"/>
    <lineage>
        <taxon>Bacteria</taxon>
        <taxon>Pseudomonadati</taxon>
        <taxon>Pseudomonadota</taxon>
        <taxon>Alphaproteobacteria</taxon>
        <taxon>Sphingomonadales</taxon>
        <taxon>Sphingomonadaceae</taxon>
        <taxon>Sphingorhabdus</taxon>
    </lineage>
</organism>
<dbReference type="SMART" id="SM00984">
    <property type="entry name" value="UDPG_MGDP_dh_C"/>
    <property type="match status" value="1"/>
</dbReference>
<dbReference type="InterPro" id="IPR014026">
    <property type="entry name" value="UDP-Glc/GDP-Man_DH_dimer"/>
</dbReference>
<dbReference type="PIRSF" id="PIRSF000124">
    <property type="entry name" value="UDPglc_GDPman_dh"/>
    <property type="match status" value="1"/>
</dbReference>
<dbReference type="GO" id="GO:0000271">
    <property type="term" value="P:polysaccharide biosynthetic process"/>
    <property type="evidence" value="ECO:0007669"/>
    <property type="project" value="InterPro"/>
</dbReference>
<dbReference type="EMBL" id="QRGP01000001">
    <property type="protein sequence ID" value="RDV06545.1"/>
    <property type="molecule type" value="Genomic_DNA"/>
</dbReference>
<dbReference type="AlphaFoldDB" id="A0A371BG18"/>
<evidence type="ECO:0000259" key="4">
    <source>
        <dbReference type="SMART" id="SM00984"/>
    </source>
</evidence>
<dbReference type="PANTHER" id="PTHR43491">
    <property type="entry name" value="UDP-N-ACETYL-D-MANNOSAMINE DEHYDROGENASE"/>
    <property type="match status" value="1"/>
</dbReference>
<evidence type="ECO:0000313" key="6">
    <source>
        <dbReference type="Proteomes" id="UP000263833"/>
    </source>
</evidence>
<keyword evidence="6" id="KW-1185">Reference proteome</keyword>
<dbReference type="SUPFAM" id="SSF51735">
    <property type="entry name" value="NAD(P)-binding Rossmann-fold domains"/>
    <property type="match status" value="1"/>
</dbReference>
<keyword evidence="2" id="KW-0520">NAD</keyword>
<dbReference type="Gene3D" id="1.20.5.100">
    <property type="entry name" value="Cytochrome c1, transmembrane anchor, C-terminal"/>
    <property type="match status" value="1"/>
</dbReference>
<dbReference type="EC" id="1.1.1.336" evidence="5"/>
<dbReference type="InterPro" id="IPR017476">
    <property type="entry name" value="UDP-Glc/GDP-Man"/>
</dbReference>
<dbReference type="OrthoDB" id="9803238at2"/>
<accession>A0A371BG18</accession>
<comment type="similarity">
    <text evidence="3">Belongs to the UDP-glucose/GDP-mannose dehydrogenase family.</text>
</comment>
<dbReference type="Gene3D" id="3.40.50.720">
    <property type="entry name" value="NAD(P)-binding Rossmann-like Domain"/>
    <property type="match status" value="2"/>
</dbReference>
<dbReference type="PANTHER" id="PTHR43491:SF1">
    <property type="entry name" value="UDP-N-ACETYL-D-MANNOSAMINE DEHYDROGENASE"/>
    <property type="match status" value="1"/>
</dbReference>
<reference evidence="6" key="1">
    <citation type="submission" date="2018-08" db="EMBL/GenBank/DDBJ databases">
        <authorList>
            <person name="Kim S.-J."/>
            <person name="Jung G.-Y."/>
        </authorList>
    </citation>
    <scope>NUCLEOTIDE SEQUENCE [LARGE SCALE GENOMIC DNA]</scope>
    <source>
        <strain evidence="6">GY_G</strain>
    </source>
</reference>
<dbReference type="InterPro" id="IPR014027">
    <property type="entry name" value="UDP-Glc/GDP-Man_DH_C"/>
</dbReference>
<dbReference type="InterPro" id="IPR028359">
    <property type="entry name" value="UDP_ManNAc/GlcNAc_DH"/>
</dbReference>
<dbReference type="InterPro" id="IPR008927">
    <property type="entry name" value="6-PGluconate_DH-like_C_sf"/>
</dbReference>
<dbReference type="Proteomes" id="UP000263833">
    <property type="component" value="Unassembled WGS sequence"/>
</dbReference>
<dbReference type="InterPro" id="IPR036220">
    <property type="entry name" value="UDP-Glc/GDP-Man_DH_C_sf"/>
</dbReference>
<dbReference type="InterPro" id="IPR001732">
    <property type="entry name" value="UDP-Glc/GDP-Man_DH_N"/>
</dbReference>
<proteinExistence type="inferred from homology"/>
<dbReference type="NCBIfam" id="TIGR03026">
    <property type="entry name" value="NDP-sugDHase"/>
    <property type="match status" value="1"/>
</dbReference>
<dbReference type="InterPro" id="IPR036291">
    <property type="entry name" value="NAD(P)-bd_dom_sf"/>
</dbReference>
<dbReference type="RefSeq" id="WP_115548096.1">
    <property type="nucleotide sequence ID" value="NZ_QRGP01000001.1"/>
</dbReference>
<name>A0A371BG18_9SPHN</name>
<gene>
    <name evidence="5" type="ORF">DXH95_03740</name>
</gene>
<dbReference type="GO" id="GO:0051287">
    <property type="term" value="F:NAD binding"/>
    <property type="evidence" value="ECO:0007669"/>
    <property type="project" value="InterPro"/>
</dbReference>
<dbReference type="PIRSF" id="PIRSF500136">
    <property type="entry name" value="UDP_ManNAc_DH"/>
    <property type="match status" value="1"/>
</dbReference>
<protein>
    <submittedName>
        <fullName evidence="5">UDP-N-acetyl-D-mannosamine dehydrogenase</fullName>
        <ecNumber evidence="5">1.1.1.336</ecNumber>
    </submittedName>
</protein>
<evidence type="ECO:0000256" key="3">
    <source>
        <dbReference type="PIRNR" id="PIRNR000124"/>
    </source>
</evidence>
<evidence type="ECO:0000256" key="2">
    <source>
        <dbReference type="ARBA" id="ARBA00023027"/>
    </source>
</evidence>
<comment type="caution">
    <text evidence="5">The sequence shown here is derived from an EMBL/GenBank/DDBJ whole genome shotgun (WGS) entry which is preliminary data.</text>
</comment>
<keyword evidence="1 5" id="KW-0560">Oxidoreductase</keyword>
<evidence type="ECO:0000313" key="5">
    <source>
        <dbReference type="EMBL" id="RDV06545.1"/>
    </source>
</evidence>
<dbReference type="GO" id="GO:0089714">
    <property type="term" value="F:UDP-N-acetyl-D-mannosamine dehydrogenase activity"/>
    <property type="evidence" value="ECO:0007669"/>
    <property type="project" value="UniProtKB-EC"/>
</dbReference>
<dbReference type="SUPFAM" id="SSF48179">
    <property type="entry name" value="6-phosphogluconate dehydrogenase C-terminal domain-like"/>
    <property type="match status" value="1"/>
</dbReference>
<dbReference type="SUPFAM" id="SSF52413">
    <property type="entry name" value="UDP-glucose/GDP-mannose dehydrogenase C-terminal domain"/>
    <property type="match status" value="1"/>
</dbReference>
<sequence length="432" mass="46647">MLVDKKPDVCVMGLGYIGLPTAAVIARSGCRVLGVDVHQHVVDTINRGEIHIEEVDLDGLVQGVVQRKLLRASTKVEPADVFVIAVPTPFGENHSPDISYVLSAATSIAAVLKAGDTVIVESTSPVGTTERVKDLIAQLRPDLKVPGVTVETPEIAIAYCPERVLPGKILEELISNDRSIGGITPRCARKALSFYKRFVRGECVTTDARSAEMTKLVENAFRDVNIAFANELSIVADQMGLDVWEVIRLANRHPRVNILQPGPGVGGHCIAVDPWFIVHGAPEHTPLIRTAREVNDGKVDHVIAQATALIEANPDKVVGVLGLAFKANIDDFRESPAKKVAAALGHKYGSRVRVVEPYAAALPREFDGSGAKLTDIDSALLDCQILIPLVDHDAFKAIPLAERSTKLVYDTRGIWPDQPAIEDNIAPLRLVS</sequence>